<gene>
    <name evidence="1" type="ORF">ADH67_06470</name>
</gene>
<proteinExistence type="predicted"/>
<reference evidence="2" key="1">
    <citation type="submission" date="2017-05" db="EMBL/GenBank/DDBJ databases">
        <title>Improved OligoMM genomes.</title>
        <authorList>
            <person name="Garzetti D."/>
        </authorList>
    </citation>
    <scope>NUCLEOTIDE SEQUENCE [LARGE SCALE GENOMIC DNA]</scope>
    <source>
        <strain evidence="2">YL45</strain>
    </source>
</reference>
<dbReference type="AlphaFoldDB" id="A0A227KP59"/>
<dbReference type="GeneID" id="78361665"/>
<evidence type="ECO:0000313" key="1">
    <source>
        <dbReference type="EMBL" id="OXE49768.1"/>
    </source>
</evidence>
<protein>
    <submittedName>
        <fullName evidence="1">Uncharacterized protein</fullName>
    </submittedName>
</protein>
<dbReference type="Proteomes" id="UP000214610">
    <property type="component" value="Unassembled WGS sequence"/>
</dbReference>
<evidence type="ECO:0000313" key="2">
    <source>
        <dbReference type="Proteomes" id="UP000214610"/>
    </source>
</evidence>
<dbReference type="RefSeq" id="WP_066593271.1">
    <property type="nucleotide sequence ID" value="NZ_CAJTBZ010000004.1"/>
</dbReference>
<dbReference type="EMBL" id="NHMP01000003">
    <property type="protein sequence ID" value="OXE49768.1"/>
    <property type="molecule type" value="Genomic_DNA"/>
</dbReference>
<accession>A0A227KP59</accession>
<sequence>MDEVTKKAVDIQNRILDNIMEVQFEKTLEELTSDGSFEKMIREKHFAKGIPITYQDSKDPNKVITEYPNGEKVVKYV</sequence>
<keyword evidence="2" id="KW-1185">Reference proteome</keyword>
<name>A0A227KP59_9BURK</name>
<comment type="caution">
    <text evidence="1">The sequence shown here is derived from an EMBL/GenBank/DDBJ whole genome shotgun (WGS) entry which is preliminary data.</text>
</comment>
<organism evidence="1 2">
    <name type="scientific">Turicimonas muris</name>
    <dbReference type="NCBI Taxonomy" id="1796652"/>
    <lineage>
        <taxon>Bacteria</taxon>
        <taxon>Pseudomonadati</taxon>
        <taxon>Pseudomonadota</taxon>
        <taxon>Betaproteobacteria</taxon>
        <taxon>Burkholderiales</taxon>
        <taxon>Sutterellaceae</taxon>
        <taxon>Turicimonas</taxon>
    </lineage>
</organism>